<dbReference type="InterPro" id="IPR010935">
    <property type="entry name" value="SMC_hinge"/>
</dbReference>
<comment type="domain">
    <text evidence="6">Contains large globular domains required for ATP hydrolysis at each terminus and a third globular domain forming a flexible hinge near the middle of the molecule. These domains are separated by coiled-coil structures.</text>
</comment>
<dbReference type="Pfam" id="PF02463">
    <property type="entry name" value="SMC_N"/>
    <property type="match status" value="1"/>
</dbReference>
<feature type="region of interest" description="Disordered" evidence="7">
    <location>
        <begin position="575"/>
        <end position="600"/>
    </location>
</feature>
<dbReference type="InterPro" id="IPR011890">
    <property type="entry name" value="SMC_prok"/>
</dbReference>
<dbReference type="NCBIfam" id="TIGR02168">
    <property type="entry name" value="SMC_prok_B"/>
    <property type="match status" value="1"/>
</dbReference>
<comment type="subcellular location">
    <subcellularLocation>
        <location evidence="6">Cytoplasm</location>
    </subcellularLocation>
</comment>
<evidence type="ECO:0000256" key="5">
    <source>
        <dbReference type="ARBA" id="ARBA00023125"/>
    </source>
</evidence>
<sequence>MRLKSIKLAGFKSFVDPTTVNLPSNLCAVVGPNGCGKSNIIDAVRWVMGESSAKNLRGESMTDVIFNGSGGRKPVGQASIELVFDNSDNRIQGEYARFAEISIKRKVTRDGQNIYMLNGAKCRRRDITDIFLGTGLGPRSYSIIEQGMVSRLIESKPEELRIFIEEAAGISKYKERRRDTENRIRRTRENLERLTDIREELERQLQHLHRQAQAAEKYKEYKAQERDLNAQFNALKWKALNDEVESKQAIINELEIKLESVIADQRSLDAQHEELLIRQTDLNDTLSEVQGRYYSIGGDIARIEQTIEFQKERMQQLRQELEDHRRNFKQTQADMDMDVDKLAQLQEEQDTLAPDLEMAEHTAEESAIQQEEAEERMQQWQQDWDEFSQRSEEPRQVAEVEQSRIQQLERIVERGIERRSRLKEERETLGENPEQSAIDELSMQITQAEEALEVQQEENHNLAEQIDDQRSQSQQLSQDLDQSRSELQRSKGQYASLEALQQAALGQKNDKLNKWLNDHALSDKPRLGEQIRVDSGWEGAVEAVLGDTLQAVCVPGLDSVAAALEALPDGVVSLIDTDDSDDSDTASASGSQPSVSTLSPLSDKIQSSLDVSTLLQGIYVAESLDQALQQRAQLPADASIVTQQGIWLGRNWIRVRKAVDASEGLLARKSEMAQLSETMETLQLKVDDMVEAQQSGRDRLQDLEQQRESVQRQIAQNTREHSELKSQLSARIAQEEQTNQRRQRLDQDLQELQKQLEIEQENITESRERLQNALDAMEQDTDRRETLLQQRDEFRATLDQVRQKARHDKDQLHQFSMRDQLLQSQIKSLKDTMDRMGTQVQRARERIESIEQQLSQSDEPMDDKRLELETLLQQRVEVEEQMNKAKAAADENEHQLRSIEQQRAGFERDAGGVREKLMEHRLKTEGDLVKRQALVEQLQEARYDLDTVLANLPEELTAKGCEDELALLNNRIQRLGAINLAAIEEYEQQSERKVYLDAQDEDLQKALVTLENAIRKIDRETRTRFKETFDKINAGLQELFPKVFGGGHAYLDMTGEDLLDTGVAIMARPPGKRNSTIHLLSGGEKAMTAIALVFSIFRLNPSPFCMLDEVDAPLDDANVGRYSRLVKEMSESVQFVFITHNKLTMEIANQLLGVTMHEPGVSRMVAVDIDEAAELAAM</sequence>
<dbReference type="GO" id="GO:0007062">
    <property type="term" value="P:sister chromatid cohesion"/>
    <property type="evidence" value="ECO:0007669"/>
    <property type="project" value="InterPro"/>
</dbReference>
<comment type="similarity">
    <text evidence="6">Belongs to the SMC family.</text>
</comment>
<dbReference type="OrthoDB" id="9808768at2"/>
<dbReference type="GO" id="GO:0005737">
    <property type="term" value="C:cytoplasm"/>
    <property type="evidence" value="ECO:0007669"/>
    <property type="project" value="UniProtKB-SubCell"/>
</dbReference>
<evidence type="ECO:0000256" key="4">
    <source>
        <dbReference type="ARBA" id="ARBA00023054"/>
    </source>
</evidence>
<reference evidence="9" key="2">
    <citation type="submission" date="2020-09" db="EMBL/GenBank/DDBJ databases">
        <authorList>
            <person name="Sun Q."/>
            <person name="Zhou Y."/>
        </authorList>
    </citation>
    <scope>NUCLEOTIDE SEQUENCE</scope>
    <source>
        <strain evidence="9">CGMCC 1.15425</strain>
    </source>
</reference>
<proteinExistence type="inferred from homology"/>
<dbReference type="GO" id="GO:0003677">
    <property type="term" value="F:DNA binding"/>
    <property type="evidence" value="ECO:0007669"/>
    <property type="project" value="UniProtKB-UniRule"/>
</dbReference>
<protein>
    <recommendedName>
        <fullName evidence="6">Chromosome partition protein Smc</fullName>
    </recommendedName>
</protein>
<evidence type="ECO:0000313" key="9">
    <source>
        <dbReference type="EMBL" id="GFZ77442.1"/>
    </source>
</evidence>
<feature type="compositionally biased region" description="Low complexity" evidence="7">
    <location>
        <begin position="471"/>
        <end position="480"/>
    </location>
</feature>
<evidence type="ECO:0000256" key="2">
    <source>
        <dbReference type="ARBA" id="ARBA00022741"/>
    </source>
</evidence>
<keyword evidence="4 6" id="KW-0175">Coiled coil</keyword>
<accession>A0A916VJF6</accession>
<keyword evidence="1 6" id="KW-0963">Cytoplasm</keyword>
<dbReference type="Gene3D" id="3.40.50.300">
    <property type="entry name" value="P-loop containing nucleotide triphosphate hydrolases"/>
    <property type="match status" value="2"/>
</dbReference>
<feature type="region of interest" description="Disordered" evidence="7">
    <location>
        <begin position="364"/>
        <end position="403"/>
    </location>
</feature>
<evidence type="ECO:0000313" key="10">
    <source>
        <dbReference type="Proteomes" id="UP000627715"/>
    </source>
</evidence>
<dbReference type="GO" id="GO:0005524">
    <property type="term" value="F:ATP binding"/>
    <property type="evidence" value="ECO:0007669"/>
    <property type="project" value="UniProtKB-UniRule"/>
</dbReference>
<evidence type="ECO:0000256" key="1">
    <source>
        <dbReference type="ARBA" id="ARBA00022490"/>
    </source>
</evidence>
<feature type="coiled-coil region" evidence="6">
    <location>
        <begin position="170"/>
        <end position="271"/>
    </location>
</feature>
<dbReference type="GO" id="GO:0007059">
    <property type="term" value="P:chromosome segregation"/>
    <property type="evidence" value="ECO:0007669"/>
    <property type="project" value="UniProtKB-UniRule"/>
</dbReference>
<organism evidence="9 10">
    <name type="scientific">Pseudohongiella nitratireducens</name>
    <dbReference type="NCBI Taxonomy" id="1768907"/>
    <lineage>
        <taxon>Bacteria</taxon>
        <taxon>Pseudomonadati</taxon>
        <taxon>Pseudomonadota</taxon>
        <taxon>Gammaproteobacteria</taxon>
        <taxon>Pseudomonadales</taxon>
        <taxon>Pseudohongiellaceae</taxon>
        <taxon>Pseudohongiella</taxon>
    </lineage>
</organism>
<dbReference type="GO" id="GO:0030261">
    <property type="term" value="P:chromosome condensation"/>
    <property type="evidence" value="ECO:0007669"/>
    <property type="project" value="InterPro"/>
</dbReference>
<dbReference type="GO" id="GO:0006260">
    <property type="term" value="P:DNA replication"/>
    <property type="evidence" value="ECO:0007669"/>
    <property type="project" value="UniProtKB-UniRule"/>
</dbReference>
<dbReference type="GO" id="GO:0005694">
    <property type="term" value="C:chromosome"/>
    <property type="evidence" value="ECO:0007669"/>
    <property type="project" value="InterPro"/>
</dbReference>
<feature type="domain" description="SMC hinge" evidence="8">
    <location>
        <begin position="521"/>
        <end position="631"/>
    </location>
</feature>
<comment type="function">
    <text evidence="6">Required for chromosome condensation and partitioning.</text>
</comment>
<name>A0A916VJF6_9GAMM</name>
<dbReference type="InterPro" id="IPR024704">
    <property type="entry name" value="SMC"/>
</dbReference>
<evidence type="ECO:0000259" key="8">
    <source>
        <dbReference type="SMART" id="SM00968"/>
    </source>
</evidence>
<reference evidence="9" key="1">
    <citation type="journal article" date="2014" name="Int. J. Syst. Evol. Microbiol.">
        <title>Complete genome sequence of Corynebacterium casei LMG S-19264T (=DSM 44701T), isolated from a smear-ripened cheese.</title>
        <authorList>
            <consortium name="US DOE Joint Genome Institute (JGI-PGF)"/>
            <person name="Walter F."/>
            <person name="Albersmeier A."/>
            <person name="Kalinowski J."/>
            <person name="Ruckert C."/>
        </authorList>
    </citation>
    <scope>NUCLEOTIDE SEQUENCE</scope>
    <source>
        <strain evidence="9">CGMCC 1.15425</strain>
    </source>
</reference>
<dbReference type="InterPro" id="IPR036277">
    <property type="entry name" value="SMC_hinge_sf"/>
</dbReference>
<feature type="compositionally biased region" description="Basic and acidic residues" evidence="7">
    <location>
        <begin position="387"/>
        <end position="402"/>
    </location>
</feature>
<evidence type="ECO:0000256" key="3">
    <source>
        <dbReference type="ARBA" id="ARBA00022840"/>
    </source>
</evidence>
<dbReference type="SUPFAM" id="SSF75553">
    <property type="entry name" value="Smc hinge domain"/>
    <property type="match status" value="1"/>
</dbReference>
<dbReference type="InterPro" id="IPR027417">
    <property type="entry name" value="P-loop_NTPase"/>
</dbReference>
<keyword evidence="5 6" id="KW-0238">DNA-binding</keyword>
<comment type="subunit">
    <text evidence="6">Homodimer.</text>
</comment>
<dbReference type="EMBL" id="BMIY01000008">
    <property type="protein sequence ID" value="GFZ77442.1"/>
    <property type="molecule type" value="Genomic_DNA"/>
</dbReference>
<dbReference type="Gene3D" id="1.20.1060.20">
    <property type="match status" value="1"/>
</dbReference>
<dbReference type="InterPro" id="IPR003395">
    <property type="entry name" value="RecF/RecN/SMC_N"/>
</dbReference>
<dbReference type="CDD" id="cd03278">
    <property type="entry name" value="ABC_SMC_barmotin"/>
    <property type="match status" value="2"/>
</dbReference>
<keyword evidence="2 6" id="KW-0547">Nucleotide-binding</keyword>
<dbReference type="GO" id="GO:0016887">
    <property type="term" value="F:ATP hydrolysis activity"/>
    <property type="evidence" value="ECO:0007669"/>
    <property type="project" value="InterPro"/>
</dbReference>
<dbReference type="RefSeq" id="WP_068811748.1">
    <property type="nucleotide sequence ID" value="NZ_BMIY01000008.1"/>
</dbReference>
<dbReference type="PANTHER" id="PTHR43977">
    <property type="entry name" value="STRUCTURAL MAINTENANCE OF CHROMOSOMES PROTEIN 3"/>
    <property type="match status" value="1"/>
</dbReference>
<dbReference type="Proteomes" id="UP000627715">
    <property type="component" value="Unassembled WGS sequence"/>
</dbReference>
<dbReference type="Pfam" id="PF06470">
    <property type="entry name" value="SMC_hinge"/>
    <property type="match status" value="1"/>
</dbReference>
<evidence type="ECO:0000256" key="6">
    <source>
        <dbReference type="HAMAP-Rule" id="MF_01894"/>
    </source>
</evidence>
<feature type="coiled-coil region" evidence="6">
    <location>
        <begin position="996"/>
        <end position="1023"/>
    </location>
</feature>
<dbReference type="PIRSF" id="PIRSF005719">
    <property type="entry name" value="SMC"/>
    <property type="match status" value="1"/>
</dbReference>
<dbReference type="HAMAP" id="MF_01894">
    <property type="entry name" value="Smc_prok"/>
    <property type="match status" value="1"/>
</dbReference>
<dbReference type="SMART" id="SM00968">
    <property type="entry name" value="SMC_hinge"/>
    <property type="match status" value="1"/>
</dbReference>
<dbReference type="AlphaFoldDB" id="A0A916VJF6"/>
<dbReference type="SUPFAM" id="SSF52540">
    <property type="entry name" value="P-loop containing nucleoside triphosphate hydrolases"/>
    <property type="match status" value="1"/>
</dbReference>
<feature type="coiled-coil region" evidence="6">
    <location>
        <begin position="672"/>
        <end position="909"/>
    </location>
</feature>
<feature type="compositionally biased region" description="Polar residues" evidence="7">
    <location>
        <begin position="590"/>
        <end position="600"/>
    </location>
</feature>
<feature type="binding site" evidence="6">
    <location>
        <begin position="32"/>
        <end position="39"/>
    </location>
    <ligand>
        <name>ATP</name>
        <dbReference type="ChEBI" id="CHEBI:30616"/>
    </ligand>
</feature>
<keyword evidence="10" id="KW-1185">Reference proteome</keyword>
<evidence type="ECO:0000256" key="7">
    <source>
        <dbReference type="SAM" id="MobiDB-lite"/>
    </source>
</evidence>
<feature type="region of interest" description="Disordered" evidence="7">
    <location>
        <begin position="465"/>
        <end position="489"/>
    </location>
</feature>
<dbReference type="Gene3D" id="3.30.70.1620">
    <property type="match status" value="1"/>
</dbReference>
<gene>
    <name evidence="6 9" type="primary">smc</name>
    <name evidence="9" type="ORF">GCM10011403_20580</name>
</gene>
<keyword evidence="3 6" id="KW-0067">ATP-binding</keyword>
<comment type="caution">
    <text evidence="9">The sequence shown here is derived from an EMBL/GenBank/DDBJ whole genome shotgun (WGS) entry which is preliminary data.</text>
</comment>